<keyword evidence="1" id="KW-0934">Plastid</keyword>
<organism evidence="1">
    <name type="scientific">Wildemania schizophylla</name>
    <name type="common">Red alga</name>
    <name type="synonym">Porphyra schizophylla</name>
    <dbReference type="NCBI Taxonomy" id="1134705"/>
    <lineage>
        <taxon>Eukaryota</taxon>
        <taxon>Rhodophyta</taxon>
        <taxon>Bangiophyceae</taxon>
        <taxon>Bangiales</taxon>
        <taxon>Bangiaceae</taxon>
        <taxon>Wildemania</taxon>
    </lineage>
</organism>
<dbReference type="EMBL" id="KR020505">
    <property type="protein sequence ID" value="AKS28380.1"/>
    <property type="molecule type" value="Genomic_DNA"/>
</dbReference>
<name>A0A126G1F5_WILSC</name>
<dbReference type="AlphaFoldDB" id="A0A126G1F5"/>
<accession>A0A126G1F5</accession>
<reference evidence="1" key="1">
    <citation type="submission" date="2015-03" db="EMBL/GenBank/DDBJ databases">
        <title>Plastid genome analysis of the type material of Wildemania schizophylla (Bangiales, Rhodophyta).</title>
        <authorList>
            <person name="Hughey J.R."/>
        </authorList>
    </citation>
    <scope>NUCLEOTIDE SEQUENCE</scope>
</reference>
<gene>
    <name evidence="1" type="primary">orf111</name>
</gene>
<geneLocation type="plastid" evidence="1"/>
<proteinExistence type="predicted"/>
<dbReference type="RefSeq" id="YP_009237333.1">
    <property type="nucleotide sequence ID" value="NC_029576.1"/>
</dbReference>
<dbReference type="GeneID" id="26939127"/>
<sequence length="71" mass="8435">MSLSIWNKQSLNMLRSLKKFDYIIVEGKINKNTKLVNFLSQRQQKDVVFSVSRILKYKSVLKNKDIDLFIK</sequence>
<evidence type="ECO:0000313" key="1">
    <source>
        <dbReference type="EMBL" id="AKS28380.1"/>
    </source>
</evidence>
<protein>
    <submittedName>
        <fullName evidence="1">Uncharacterized protein</fullName>
    </submittedName>
</protein>